<evidence type="ECO:0000313" key="2">
    <source>
        <dbReference type="EMBL" id="EME45400.1"/>
    </source>
</evidence>
<organism evidence="2 3">
    <name type="scientific">Dothistroma septosporum (strain NZE10 / CBS 128990)</name>
    <name type="common">Red band needle blight fungus</name>
    <name type="synonym">Mycosphaerella pini</name>
    <dbReference type="NCBI Taxonomy" id="675120"/>
    <lineage>
        <taxon>Eukaryota</taxon>
        <taxon>Fungi</taxon>
        <taxon>Dikarya</taxon>
        <taxon>Ascomycota</taxon>
        <taxon>Pezizomycotina</taxon>
        <taxon>Dothideomycetes</taxon>
        <taxon>Dothideomycetidae</taxon>
        <taxon>Mycosphaerellales</taxon>
        <taxon>Mycosphaerellaceae</taxon>
        <taxon>Dothistroma</taxon>
    </lineage>
</organism>
<dbReference type="HOGENOM" id="CLU_1057779_0_0_1"/>
<evidence type="ECO:0000256" key="1">
    <source>
        <dbReference type="SAM" id="MobiDB-lite"/>
    </source>
</evidence>
<name>N1PSQ4_DOTSN</name>
<feature type="region of interest" description="Disordered" evidence="1">
    <location>
        <begin position="230"/>
        <end position="263"/>
    </location>
</feature>
<proteinExistence type="predicted"/>
<feature type="compositionally biased region" description="Basic and acidic residues" evidence="1">
    <location>
        <begin position="159"/>
        <end position="169"/>
    </location>
</feature>
<dbReference type="AlphaFoldDB" id="N1PSQ4"/>
<dbReference type="Proteomes" id="UP000016933">
    <property type="component" value="Unassembled WGS sequence"/>
</dbReference>
<dbReference type="EMBL" id="KB446538">
    <property type="protein sequence ID" value="EME45400.1"/>
    <property type="molecule type" value="Genomic_DNA"/>
</dbReference>
<keyword evidence="3" id="KW-1185">Reference proteome</keyword>
<feature type="region of interest" description="Disordered" evidence="1">
    <location>
        <begin position="118"/>
        <end position="182"/>
    </location>
</feature>
<reference evidence="2 3" key="2">
    <citation type="journal article" date="2012" name="PLoS Pathog.">
        <title>Diverse lifestyles and strategies of plant pathogenesis encoded in the genomes of eighteen Dothideomycetes fungi.</title>
        <authorList>
            <person name="Ohm R.A."/>
            <person name="Feau N."/>
            <person name="Henrissat B."/>
            <person name="Schoch C.L."/>
            <person name="Horwitz B.A."/>
            <person name="Barry K.W."/>
            <person name="Condon B.J."/>
            <person name="Copeland A.C."/>
            <person name="Dhillon B."/>
            <person name="Glaser F."/>
            <person name="Hesse C.N."/>
            <person name="Kosti I."/>
            <person name="LaButti K."/>
            <person name="Lindquist E.A."/>
            <person name="Lucas S."/>
            <person name="Salamov A.A."/>
            <person name="Bradshaw R.E."/>
            <person name="Ciuffetti L."/>
            <person name="Hamelin R.C."/>
            <person name="Kema G.H.J."/>
            <person name="Lawrence C."/>
            <person name="Scott J.A."/>
            <person name="Spatafora J.W."/>
            <person name="Turgeon B.G."/>
            <person name="de Wit P.J.G.M."/>
            <person name="Zhong S."/>
            <person name="Goodwin S.B."/>
            <person name="Grigoriev I.V."/>
        </authorList>
    </citation>
    <scope>NUCLEOTIDE SEQUENCE [LARGE SCALE GENOMIC DNA]</scope>
    <source>
        <strain evidence="3">NZE10 / CBS 128990</strain>
    </source>
</reference>
<reference evidence="3" key="1">
    <citation type="journal article" date="2012" name="PLoS Genet.">
        <title>The genomes of the fungal plant pathogens Cladosporium fulvum and Dothistroma septosporum reveal adaptation to different hosts and lifestyles but also signatures of common ancestry.</title>
        <authorList>
            <person name="de Wit P.J.G.M."/>
            <person name="van der Burgt A."/>
            <person name="Oekmen B."/>
            <person name="Stergiopoulos I."/>
            <person name="Abd-Elsalam K.A."/>
            <person name="Aerts A.L."/>
            <person name="Bahkali A.H."/>
            <person name="Beenen H.G."/>
            <person name="Chettri P."/>
            <person name="Cox M.P."/>
            <person name="Datema E."/>
            <person name="de Vries R.P."/>
            <person name="Dhillon B."/>
            <person name="Ganley A.R."/>
            <person name="Griffiths S.A."/>
            <person name="Guo Y."/>
            <person name="Hamelin R.C."/>
            <person name="Henrissat B."/>
            <person name="Kabir M.S."/>
            <person name="Jashni M.K."/>
            <person name="Kema G."/>
            <person name="Klaubauf S."/>
            <person name="Lapidus A."/>
            <person name="Levasseur A."/>
            <person name="Lindquist E."/>
            <person name="Mehrabi R."/>
            <person name="Ohm R.A."/>
            <person name="Owen T.J."/>
            <person name="Salamov A."/>
            <person name="Schwelm A."/>
            <person name="Schijlen E."/>
            <person name="Sun H."/>
            <person name="van den Burg H.A."/>
            <person name="van Ham R.C.H.J."/>
            <person name="Zhang S."/>
            <person name="Goodwin S.B."/>
            <person name="Grigoriev I.V."/>
            <person name="Collemare J."/>
            <person name="Bradshaw R.E."/>
        </authorList>
    </citation>
    <scope>NUCLEOTIDE SEQUENCE [LARGE SCALE GENOMIC DNA]</scope>
    <source>
        <strain evidence="3">NZE10 / CBS 128990</strain>
    </source>
</reference>
<protein>
    <submittedName>
        <fullName evidence="2">Uncharacterized protein</fullName>
    </submittedName>
</protein>
<gene>
    <name evidence="2" type="ORF">DOTSEDRAFT_33912</name>
</gene>
<sequence length="263" mass="29263">MHPQAVHRLEAESVTKVPTMALSAQFDSQWSVEQSVRSSAPRSTLQSDRVPSTRLLLDVETRLETLTCCSCLYGSRSSLARRKDDPTYNVSVAAEWLARGVTRIRLISGVCESEAMQEARLDSRRSSSREPKSSQTPVRAELVAARAENRSARPQSHRFLRERSTRDAAGDDLQQQHEPSARTFRAFSDSSCGLHAKFECNRLASCCWHVDAAWLGYDAQQNVVSATHSHTQHDGHRQPGGDQFVTSGADDNTDTLRAPYVHV</sequence>
<feature type="compositionally biased region" description="Basic and acidic residues" evidence="1">
    <location>
        <begin position="118"/>
        <end position="132"/>
    </location>
</feature>
<accession>N1PSQ4</accession>
<evidence type="ECO:0000313" key="3">
    <source>
        <dbReference type="Proteomes" id="UP000016933"/>
    </source>
</evidence>